<gene>
    <name evidence="1" type="ORF">TNIN_465901</name>
</gene>
<reference evidence="1" key="1">
    <citation type="submission" date="2020-08" db="EMBL/GenBank/DDBJ databases">
        <title>Multicomponent nature underlies the extraordinary mechanical properties of spider dragline silk.</title>
        <authorList>
            <person name="Kono N."/>
            <person name="Nakamura H."/>
            <person name="Mori M."/>
            <person name="Yoshida Y."/>
            <person name="Ohtoshi R."/>
            <person name="Malay A.D."/>
            <person name="Moran D.A.P."/>
            <person name="Tomita M."/>
            <person name="Numata K."/>
            <person name="Arakawa K."/>
        </authorList>
    </citation>
    <scope>NUCLEOTIDE SEQUENCE</scope>
</reference>
<accession>A0A8X6WMI9</accession>
<evidence type="ECO:0000313" key="1">
    <source>
        <dbReference type="EMBL" id="GFY37927.1"/>
    </source>
</evidence>
<protein>
    <submittedName>
        <fullName evidence="1">Uncharacterized protein</fullName>
    </submittedName>
</protein>
<name>A0A8X6WMI9_9ARAC</name>
<dbReference type="Proteomes" id="UP000886998">
    <property type="component" value="Unassembled WGS sequence"/>
</dbReference>
<evidence type="ECO:0000313" key="2">
    <source>
        <dbReference type="Proteomes" id="UP000886998"/>
    </source>
</evidence>
<comment type="caution">
    <text evidence="1">The sequence shown here is derived from an EMBL/GenBank/DDBJ whole genome shotgun (WGS) entry which is preliminary data.</text>
</comment>
<sequence>MPFKLKAWLIVKLGLRGSSIPYKDEHGSSSEEVEMEPIISFDCAYCAYQSPTQKGLRCHHITAPSPPPFLTLATQKRPIELISRGGDLFIRVIKMLFGLRVFTLMNCLGPHSYHISIYLHNM</sequence>
<dbReference type="AlphaFoldDB" id="A0A8X6WMI9"/>
<proteinExistence type="predicted"/>
<dbReference type="EMBL" id="BMAV01000563">
    <property type="protein sequence ID" value="GFY37927.1"/>
    <property type="molecule type" value="Genomic_DNA"/>
</dbReference>
<organism evidence="1 2">
    <name type="scientific">Trichonephila inaurata madagascariensis</name>
    <dbReference type="NCBI Taxonomy" id="2747483"/>
    <lineage>
        <taxon>Eukaryota</taxon>
        <taxon>Metazoa</taxon>
        <taxon>Ecdysozoa</taxon>
        <taxon>Arthropoda</taxon>
        <taxon>Chelicerata</taxon>
        <taxon>Arachnida</taxon>
        <taxon>Araneae</taxon>
        <taxon>Araneomorphae</taxon>
        <taxon>Entelegynae</taxon>
        <taxon>Araneoidea</taxon>
        <taxon>Nephilidae</taxon>
        <taxon>Trichonephila</taxon>
        <taxon>Trichonephila inaurata</taxon>
    </lineage>
</organism>
<keyword evidence="2" id="KW-1185">Reference proteome</keyword>